<dbReference type="InterPro" id="IPR009050">
    <property type="entry name" value="Globin-like_sf"/>
</dbReference>
<comment type="subcellular location">
    <subcellularLocation>
        <location evidence="1">Endomembrane system</location>
    </subcellularLocation>
</comment>
<evidence type="ECO:0000256" key="4">
    <source>
        <dbReference type="ARBA" id="ARBA00023307"/>
    </source>
</evidence>
<keyword evidence="6" id="KW-1185">Reference proteome</keyword>
<protein>
    <submittedName>
        <fullName evidence="5">Phycobilisome protein</fullName>
    </submittedName>
</protein>
<evidence type="ECO:0000256" key="3">
    <source>
        <dbReference type="ARBA" id="ARBA00022991"/>
    </source>
</evidence>
<evidence type="ECO:0000256" key="2">
    <source>
        <dbReference type="ARBA" id="ARBA00008182"/>
    </source>
</evidence>
<dbReference type="Proteomes" id="UP001154265">
    <property type="component" value="Unassembled WGS sequence"/>
</dbReference>
<dbReference type="EMBL" id="JAKKUT010000002">
    <property type="protein sequence ID" value="MDG2990229.1"/>
    <property type="molecule type" value="Genomic_DNA"/>
</dbReference>
<accession>A0ABT6EXK4</accession>
<dbReference type="Pfam" id="PF00502">
    <property type="entry name" value="Phycobilisome"/>
    <property type="match status" value="1"/>
</dbReference>
<evidence type="ECO:0000313" key="5">
    <source>
        <dbReference type="EMBL" id="MDG2990229.1"/>
    </source>
</evidence>
<keyword evidence="3" id="KW-0157">Chromophore</keyword>
<reference evidence="5" key="2">
    <citation type="submission" date="2022-01" db="EMBL/GenBank/DDBJ databases">
        <authorList>
            <person name="Zivanovic Y."/>
            <person name="Moreira D."/>
            <person name="Lopez-Garcia P."/>
        </authorList>
    </citation>
    <scope>NUCLEOTIDE SEQUENCE</scope>
    <source>
        <strain evidence="5">G9</strain>
    </source>
</reference>
<comment type="similarity">
    <text evidence="2">Belongs to the phycobiliprotein family.</text>
</comment>
<gene>
    <name evidence="5" type="ORF">L3556_04660</name>
</gene>
<evidence type="ECO:0000313" key="6">
    <source>
        <dbReference type="Proteomes" id="UP001154265"/>
    </source>
</evidence>
<dbReference type="InterPro" id="IPR038719">
    <property type="entry name" value="Phycobilisome_asu/bsu_sf"/>
</dbReference>
<proteinExistence type="inferred from homology"/>
<sequence>MHPDLSNLFYKAEDHYLSNVDIKVFRHHAESLQQRLATYELLRDRELEIFQPVADRFQKNHPIENPVVLEQVIKQGITLLRYAAMAMLLNNPEFLQHRVLEWLTEKVNAHQTQALITDLHELLQARLKELLTDKELDLILPLLDQSQATLVGVQPLVSVQ</sequence>
<keyword evidence="4" id="KW-0089">Bile pigment</keyword>
<dbReference type="Gene3D" id="1.10.490.20">
    <property type="entry name" value="Phycocyanins"/>
    <property type="match status" value="1"/>
</dbReference>
<dbReference type="SUPFAM" id="SSF46458">
    <property type="entry name" value="Globin-like"/>
    <property type="match status" value="1"/>
</dbReference>
<dbReference type="InterPro" id="IPR012128">
    <property type="entry name" value="Phycobilisome_asu/bsu"/>
</dbReference>
<reference evidence="5" key="1">
    <citation type="journal article" date="2022" name="Genome Biol. Evol.">
        <title>A New Gene Family Diagnostic for Intracellular Biomineralization of Amorphous Ca Carbonates by Cyanobacteria.</title>
        <authorList>
            <person name="Benzerara K."/>
            <person name="Duprat E."/>
            <person name="Bitard-Feildel T."/>
            <person name="Caumes G."/>
            <person name="Cassier-Chauvat C."/>
            <person name="Chauvat F."/>
            <person name="Dezi M."/>
            <person name="Diop S.I."/>
            <person name="Gaschignard G."/>
            <person name="Gorgen S."/>
            <person name="Gugger M."/>
            <person name="Lopez-Garcia P."/>
            <person name="Millet M."/>
            <person name="Skouri-Panet F."/>
            <person name="Moreira D."/>
            <person name="Callebaut I."/>
        </authorList>
    </citation>
    <scope>NUCLEOTIDE SEQUENCE</scope>
    <source>
        <strain evidence="5">G9</strain>
    </source>
</reference>
<name>A0ABT6EXK4_9SYNE</name>
<comment type="caution">
    <text evidence="5">The sequence shown here is derived from an EMBL/GenBank/DDBJ whole genome shotgun (WGS) entry which is preliminary data.</text>
</comment>
<evidence type="ECO:0000256" key="1">
    <source>
        <dbReference type="ARBA" id="ARBA00004308"/>
    </source>
</evidence>
<dbReference type="RefSeq" id="WP_277866144.1">
    <property type="nucleotide sequence ID" value="NZ_JAKKUT010000002.1"/>
</dbReference>
<organism evidence="5 6">
    <name type="scientific">Candidatus Synechococcus calcipolaris G9</name>
    <dbReference type="NCBI Taxonomy" id="1497997"/>
    <lineage>
        <taxon>Bacteria</taxon>
        <taxon>Bacillati</taxon>
        <taxon>Cyanobacteriota</taxon>
        <taxon>Cyanophyceae</taxon>
        <taxon>Synechococcales</taxon>
        <taxon>Synechococcaceae</taxon>
        <taxon>Synechococcus</taxon>
    </lineage>
</organism>